<protein>
    <submittedName>
        <fullName evidence="3">D-mannose binding lectin</fullName>
    </submittedName>
</protein>
<dbReference type="SUPFAM" id="SSF51110">
    <property type="entry name" value="alpha-D-mannose-specific plant lectins"/>
    <property type="match status" value="2"/>
</dbReference>
<dbReference type="Proteomes" id="UP000198723">
    <property type="component" value="Unassembled WGS sequence"/>
</dbReference>
<feature type="domain" description="Bulb-type lectin" evidence="2">
    <location>
        <begin position="16"/>
        <end position="136"/>
    </location>
</feature>
<gene>
    <name evidence="3" type="ORF">GA0061105_1438</name>
</gene>
<organism evidence="3 4">
    <name type="scientific">Rhizobium aethiopicum</name>
    <dbReference type="NCBI Taxonomy" id="1138170"/>
    <lineage>
        <taxon>Bacteria</taxon>
        <taxon>Pseudomonadati</taxon>
        <taxon>Pseudomonadota</taxon>
        <taxon>Alphaproteobacteria</taxon>
        <taxon>Hyphomicrobiales</taxon>
        <taxon>Rhizobiaceae</taxon>
        <taxon>Rhizobium/Agrobacterium group</taxon>
        <taxon>Rhizobium</taxon>
    </lineage>
</organism>
<evidence type="ECO:0000313" key="4">
    <source>
        <dbReference type="Proteomes" id="UP000198723"/>
    </source>
</evidence>
<dbReference type="GO" id="GO:0030246">
    <property type="term" value="F:carbohydrate binding"/>
    <property type="evidence" value="ECO:0007669"/>
    <property type="project" value="UniProtKB-KW"/>
</dbReference>
<dbReference type="Gene3D" id="2.90.10.10">
    <property type="entry name" value="Bulb-type lectin domain"/>
    <property type="match status" value="2"/>
</dbReference>
<dbReference type="InterPro" id="IPR036426">
    <property type="entry name" value="Bulb-type_lectin_dom_sf"/>
</dbReference>
<feature type="compositionally biased region" description="Basic and acidic residues" evidence="1">
    <location>
        <begin position="308"/>
        <end position="319"/>
    </location>
</feature>
<keyword evidence="3" id="KW-0430">Lectin</keyword>
<accession>A0A1C3YCJ8</accession>
<dbReference type="STRING" id="1138170.GA0061105_1438"/>
<evidence type="ECO:0000256" key="1">
    <source>
        <dbReference type="SAM" id="MobiDB-lite"/>
    </source>
</evidence>
<dbReference type="PROSITE" id="PS50927">
    <property type="entry name" value="BULB_LECTIN"/>
    <property type="match status" value="1"/>
</dbReference>
<reference evidence="3 4" key="1">
    <citation type="submission" date="2016-08" db="EMBL/GenBank/DDBJ databases">
        <authorList>
            <person name="Seilhamer J.J."/>
        </authorList>
    </citation>
    <scope>NUCLEOTIDE SEQUENCE [LARGE SCALE GENOMIC DNA]</scope>
    <source>
        <strain evidence="3 4">HBR26</strain>
    </source>
</reference>
<dbReference type="RefSeq" id="WP_208601722.1">
    <property type="nucleotide sequence ID" value="NZ_FMAJ01000043.1"/>
</dbReference>
<evidence type="ECO:0000313" key="3">
    <source>
        <dbReference type="EMBL" id="SCB62308.1"/>
    </source>
</evidence>
<dbReference type="EMBL" id="FMAJ01000043">
    <property type="protein sequence ID" value="SCB62308.1"/>
    <property type="molecule type" value="Genomic_DNA"/>
</dbReference>
<feature type="region of interest" description="Disordered" evidence="1">
    <location>
        <begin position="296"/>
        <end position="319"/>
    </location>
</feature>
<dbReference type="InterPro" id="IPR001480">
    <property type="entry name" value="Bulb-type_lectin_dom"/>
</dbReference>
<proteinExistence type="predicted"/>
<name>A0A1C3YCJ8_9HYPH</name>
<evidence type="ECO:0000259" key="2">
    <source>
        <dbReference type="PROSITE" id="PS50927"/>
    </source>
</evidence>
<dbReference type="AlphaFoldDB" id="A0A1C3YCJ8"/>
<sequence length="319" mass="33742">MDPLTVTLGDQIAAPRGEIPIGTSMQSNQWAISANELYVLVMQTDGNLVLYQVAGPPPVANSSFQGFPYWASGTNLGVAARFEVQTDGNLVIYDGTDLLWAVYNTNNASPGYLAVQDNANLVFYDTSGAAFWATNTAVDIPALMPRLENGATGRFDFFNVSAWHSLNNEGDNGATPTVTMNSSTLLIQGGFQWKHYSIGSGEGSISIEVALSGALTCVVTASVIGAPFSEIGFSASGTWQATLGDEPVLTCNLDNGWWVKITNFKGGGSWYPGVEIDFSDSQSLCFENTSGDTASVGVAAEARQAGPKQKESRMEASNG</sequence>
<dbReference type="SMART" id="SM00108">
    <property type="entry name" value="B_lectin"/>
    <property type="match status" value="1"/>
</dbReference>